<dbReference type="Pfam" id="PF08245">
    <property type="entry name" value="Mur_ligase_M"/>
    <property type="match status" value="1"/>
</dbReference>
<evidence type="ECO:0000259" key="25">
    <source>
        <dbReference type="Pfam" id="PF08245"/>
    </source>
</evidence>
<evidence type="ECO:0000256" key="1">
    <source>
        <dbReference type="ARBA" id="ARBA00001946"/>
    </source>
</evidence>
<evidence type="ECO:0000256" key="18">
    <source>
        <dbReference type="ARBA" id="ARBA00032510"/>
    </source>
</evidence>
<sequence>MMVFPTLAAWLAHLETAHPLGIDLGLARVSQVKHALALDFKCPVITVAGTNGKGSTCALLESILLAAGYRVGCHTSPHLLAFNERARINGEMASDAALLPHFEAVERARHSLAEPISLTYFEFTLLAIAHWFAASKLDVVILEVGLGGRLDAVNSIDADCAIVTSIDIDHAHYLGDTREKIGFEKAGIFRSGKPAICGDPLPPHSLIDYAQRIGADLWLTGRDFGYQAQAGNERQQWRYKGRTLARAALAYPALRGANQLLNSAAALAALEALRDRLPVSAQHIRLGLARVELAGRFQILPGKPAVVLDVAHNPHAVAALAENLSNMGFFPYTYAVFGAMKDKDIAAILRLIKNEIDYWYIADLPTSRAAPAAMIEALLHEIPAAHKNSAAALNTPRDIECFATPAQAYAKALANAAENDRIIVFGSFYTVADVIAYRQRQS</sequence>
<dbReference type="InterPro" id="IPR013221">
    <property type="entry name" value="Mur_ligase_cen"/>
</dbReference>
<reference evidence="26 27" key="1">
    <citation type="journal article" date="2018" name="Microbes Environ.">
        <title>Comparative Genomic Insights into Endofungal Lifestyles of Two Bacterial Endosymbionts, Mycoavidus cysteinexigens and Burkholderia rhizoxinica.</title>
        <authorList>
            <person name="Sharmin D."/>
            <person name="Guo Y."/>
            <person name="Nishizawa T."/>
            <person name="Ohshima S."/>
            <person name="Sato Y."/>
            <person name="Takashima Y."/>
            <person name="Narisawa K."/>
            <person name="Ohta H."/>
        </authorList>
    </citation>
    <scope>NUCLEOTIDE SEQUENCE [LARGE SCALE GENOMIC DNA]</scope>
    <source>
        <strain evidence="26 27">B1-EB</strain>
    </source>
</reference>
<evidence type="ECO:0000256" key="5">
    <source>
        <dbReference type="ARBA" id="ARBA00008276"/>
    </source>
</evidence>
<comment type="pathway">
    <text evidence="3">Cofactor biosynthesis; tetrahydrofolate biosynthesis; 7,8-dihydrofolate from 2-amino-4-hydroxy-6-hydroxymethyl-7,8-dihydropteridine diphosphate and 4-aminobenzoate: step 2/2.</text>
</comment>
<organism evidence="26 27">
    <name type="scientific">Mycoavidus cysteinexigens</name>
    <dbReference type="NCBI Taxonomy" id="1553431"/>
    <lineage>
        <taxon>Bacteria</taxon>
        <taxon>Pseudomonadati</taxon>
        <taxon>Pseudomonadota</taxon>
        <taxon>Betaproteobacteria</taxon>
        <taxon>Burkholderiales</taxon>
        <taxon>Burkholderiaceae</taxon>
        <taxon>Mycoavidus</taxon>
    </lineage>
</organism>
<evidence type="ECO:0000256" key="2">
    <source>
        <dbReference type="ARBA" id="ARBA00002714"/>
    </source>
</evidence>
<dbReference type="Pfam" id="PF02875">
    <property type="entry name" value="Mur_ligase_C"/>
    <property type="match status" value="1"/>
</dbReference>
<evidence type="ECO:0000256" key="23">
    <source>
        <dbReference type="PIRNR" id="PIRNR001563"/>
    </source>
</evidence>
<comment type="similarity">
    <text evidence="5 23">Belongs to the folylpolyglutamate synthase family.</text>
</comment>
<evidence type="ECO:0000256" key="11">
    <source>
        <dbReference type="ARBA" id="ARBA00022723"/>
    </source>
</evidence>
<dbReference type="Proteomes" id="UP000282597">
    <property type="component" value="Chromosome"/>
</dbReference>
<dbReference type="GO" id="GO:0046654">
    <property type="term" value="P:tetrahydrofolate biosynthetic process"/>
    <property type="evidence" value="ECO:0007669"/>
    <property type="project" value="UniProtKB-UniPathway"/>
</dbReference>
<dbReference type="NCBIfam" id="TIGR01499">
    <property type="entry name" value="folC"/>
    <property type="match status" value="1"/>
</dbReference>
<name>A0A2Z6EXD1_9BURK</name>
<dbReference type="EC" id="6.3.2.12" evidence="7"/>
<evidence type="ECO:0000256" key="20">
    <source>
        <dbReference type="ARBA" id="ARBA00047808"/>
    </source>
</evidence>
<comment type="subunit">
    <text evidence="6">Monomer.</text>
</comment>
<keyword evidence="12 23" id="KW-0547">Nucleotide-binding</keyword>
<evidence type="ECO:0000256" key="22">
    <source>
        <dbReference type="ARBA" id="ARBA00049161"/>
    </source>
</evidence>
<dbReference type="GO" id="GO:0008841">
    <property type="term" value="F:dihydrofolate synthase activity"/>
    <property type="evidence" value="ECO:0007669"/>
    <property type="project" value="UniProtKB-EC"/>
</dbReference>
<evidence type="ECO:0000256" key="15">
    <source>
        <dbReference type="ARBA" id="ARBA00022909"/>
    </source>
</evidence>
<dbReference type="InterPro" id="IPR001645">
    <property type="entry name" value="Folylpolyglutamate_synth"/>
</dbReference>
<dbReference type="GO" id="GO:0005524">
    <property type="term" value="F:ATP binding"/>
    <property type="evidence" value="ECO:0007669"/>
    <property type="project" value="UniProtKB-KW"/>
</dbReference>
<accession>A0A2Z6EXD1</accession>
<dbReference type="GO" id="GO:0046656">
    <property type="term" value="P:folic acid biosynthetic process"/>
    <property type="evidence" value="ECO:0007669"/>
    <property type="project" value="UniProtKB-KW"/>
</dbReference>
<keyword evidence="15" id="KW-0289">Folate biosynthesis</keyword>
<dbReference type="UniPathway" id="UPA00077">
    <property type="reaction ID" value="UER00157"/>
</dbReference>
<evidence type="ECO:0000256" key="12">
    <source>
        <dbReference type="ARBA" id="ARBA00022741"/>
    </source>
</evidence>
<keyword evidence="11" id="KW-0479">Metal-binding</keyword>
<dbReference type="GO" id="GO:0005737">
    <property type="term" value="C:cytoplasm"/>
    <property type="evidence" value="ECO:0007669"/>
    <property type="project" value="TreeGrafter"/>
</dbReference>
<dbReference type="RefSeq" id="WP_045364848.1">
    <property type="nucleotide sequence ID" value="NZ_AP018150.1"/>
</dbReference>
<comment type="catalytic activity">
    <reaction evidence="21">
        <text>(6R)-5,10-methylenetetrahydrofolyl-(gamma-L-Glu)(n) + L-glutamate + ATP = (6R)-5,10-methylenetetrahydrofolyl-(gamma-L-Glu)(n+1) + ADP + phosphate + H(+)</text>
        <dbReference type="Rhea" id="RHEA:51912"/>
        <dbReference type="Rhea" id="RHEA-COMP:13257"/>
        <dbReference type="Rhea" id="RHEA-COMP:13258"/>
        <dbReference type="ChEBI" id="CHEBI:15378"/>
        <dbReference type="ChEBI" id="CHEBI:29985"/>
        <dbReference type="ChEBI" id="CHEBI:30616"/>
        <dbReference type="ChEBI" id="CHEBI:43474"/>
        <dbReference type="ChEBI" id="CHEBI:136572"/>
        <dbReference type="ChEBI" id="CHEBI:456216"/>
        <dbReference type="EC" id="6.3.2.17"/>
    </reaction>
</comment>
<dbReference type="SUPFAM" id="SSF53244">
    <property type="entry name" value="MurD-like peptide ligases, peptide-binding domain"/>
    <property type="match status" value="1"/>
</dbReference>
<dbReference type="EC" id="6.3.2.17" evidence="8"/>
<evidence type="ECO:0000256" key="3">
    <source>
        <dbReference type="ARBA" id="ARBA00004799"/>
    </source>
</evidence>
<dbReference type="InterPro" id="IPR018109">
    <property type="entry name" value="Folylpolyglutamate_synth_CS"/>
</dbReference>
<gene>
    <name evidence="26" type="ORF">MCB1EB_1857</name>
</gene>
<dbReference type="Gene3D" id="3.40.1190.10">
    <property type="entry name" value="Mur-like, catalytic domain"/>
    <property type="match status" value="1"/>
</dbReference>
<evidence type="ECO:0000256" key="9">
    <source>
        <dbReference type="ARBA" id="ARBA00019357"/>
    </source>
</evidence>
<feature type="domain" description="Mur ligase central" evidence="25">
    <location>
        <begin position="47"/>
        <end position="269"/>
    </location>
</feature>
<comment type="catalytic activity">
    <reaction evidence="19">
        <text>(6S)-5,6,7,8-tetrahydrofolyl-(gamma-L-Glu)(n) + L-glutamate + ATP = (6S)-5,6,7,8-tetrahydrofolyl-(gamma-L-Glu)(n+1) + ADP + phosphate + H(+)</text>
        <dbReference type="Rhea" id="RHEA:10580"/>
        <dbReference type="Rhea" id="RHEA-COMP:14738"/>
        <dbReference type="Rhea" id="RHEA-COMP:14740"/>
        <dbReference type="ChEBI" id="CHEBI:15378"/>
        <dbReference type="ChEBI" id="CHEBI:29985"/>
        <dbReference type="ChEBI" id="CHEBI:30616"/>
        <dbReference type="ChEBI" id="CHEBI:43474"/>
        <dbReference type="ChEBI" id="CHEBI:141005"/>
        <dbReference type="ChEBI" id="CHEBI:456216"/>
        <dbReference type="EC" id="6.3.2.17"/>
    </reaction>
</comment>
<evidence type="ECO:0000256" key="10">
    <source>
        <dbReference type="ARBA" id="ARBA00022598"/>
    </source>
</evidence>
<keyword evidence="27" id="KW-1185">Reference proteome</keyword>
<evidence type="ECO:0000256" key="16">
    <source>
        <dbReference type="ARBA" id="ARBA00030048"/>
    </source>
</evidence>
<proteinExistence type="inferred from homology"/>
<dbReference type="PANTHER" id="PTHR11136">
    <property type="entry name" value="FOLYLPOLYGLUTAMATE SYNTHASE-RELATED"/>
    <property type="match status" value="1"/>
</dbReference>
<evidence type="ECO:0000313" key="26">
    <source>
        <dbReference type="EMBL" id="BBE10018.1"/>
    </source>
</evidence>
<dbReference type="PROSITE" id="PS01011">
    <property type="entry name" value="FOLYLPOLYGLU_SYNT_1"/>
    <property type="match status" value="1"/>
</dbReference>
<evidence type="ECO:0000256" key="17">
    <source>
        <dbReference type="ARBA" id="ARBA00030592"/>
    </source>
</evidence>
<dbReference type="GO" id="GO:0004326">
    <property type="term" value="F:tetrahydrofolylpolyglutamate synthase activity"/>
    <property type="evidence" value="ECO:0007669"/>
    <property type="project" value="UniProtKB-EC"/>
</dbReference>
<dbReference type="Gene3D" id="3.90.190.20">
    <property type="entry name" value="Mur ligase, C-terminal domain"/>
    <property type="match status" value="1"/>
</dbReference>
<dbReference type="InterPro" id="IPR004101">
    <property type="entry name" value="Mur_ligase_C"/>
</dbReference>
<evidence type="ECO:0000313" key="27">
    <source>
        <dbReference type="Proteomes" id="UP000282597"/>
    </source>
</evidence>
<evidence type="ECO:0000259" key="24">
    <source>
        <dbReference type="Pfam" id="PF02875"/>
    </source>
</evidence>
<dbReference type="KEGG" id="mcys:MCB1EB_1857"/>
<dbReference type="GO" id="GO:0046872">
    <property type="term" value="F:metal ion binding"/>
    <property type="evidence" value="ECO:0007669"/>
    <property type="project" value="UniProtKB-KW"/>
</dbReference>
<dbReference type="FunFam" id="3.40.1190.10:FF:000004">
    <property type="entry name" value="Dihydrofolate synthase/folylpolyglutamate synthase"/>
    <property type="match status" value="1"/>
</dbReference>
<keyword evidence="10 23" id="KW-0436">Ligase</keyword>
<comment type="pathway">
    <text evidence="4">Cofactor biosynthesis; tetrahydrofolylpolyglutamate biosynthesis.</text>
</comment>
<evidence type="ECO:0000256" key="6">
    <source>
        <dbReference type="ARBA" id="ARBA00011245"/>
    </source>
</evidence>
<evidence type="ECO:0000256" key="21">
    <source>
        <dbReference type="ARBA" id="ARBA00049035"/>
    </source>
</evidence>
<comment type="function">
    <text evidence="2">Functions in two distinct reactions of the de novo folate biosynthetic pathway. Catalyzes the addition of a glutamate residue to dihydropteroate (7,8-dihydropteroate or H2Pte) to form dihydrofolate (7,8-dihydrofolate monoglutamate or H2Pte-Glu). Also catalyzes successive additions of L-glutamate to tetrahydrofolate or 10-formyltetrahydrofolate or 5,10-methylenetetrahydrofolate, leading to folylpolyglutamate derivatives.</text>
</comment>
<dbReference type="PANTHER" id="PTHR11136:SF0">
    <property type="entry name" value="DIHYDROFOLATE SYNTHETASE-RELATED"/>
    <property type="match status" value="1"/>
</dbReference>
<protein>
    <recommendedName>
        <fullName evidence="9">Dihydrofolate synthase/folylpolyglutamate synthase</fullName>
        <ecNumber evidence="7">6.3.2.12</ecNumber>
        <ecNumber evidence="8">6.3.2.17</ecNumber>
    </recommendedName>
    <alternativeName>
        <fullName evidence="18">Folylpoly-gamma-glutamate synthetase-dihydrofolate synthetase</fullName>
    </alternativeName>
    <alternativeName>
        <fullName evidence="16">Folylpolyglutamate synthetase</fullName>
    </alternativeName>
    <alternativeName>
        <fullName evidence="17">Tetrahydrofolylpolyglutamate synthase</fullName>
    </alternativeName>
</protein>
<feature type="domain" description="Mur ligase C-terminal" evidence="24">
    <location>
        <begin position="295"/>
        <end position="428"/>
    </location>
</feature>
<comment type="cofactor">
    <cofactor evidence="1">
        <name>Mg(2+)</name>
        <dbReference type="ChEBI" id="CHEBI:18420"/>
    </cofactor>
</comment>
<comment type="catalytic activity">
    <reaction evidence="22">
        <text>7,8-dihydropteroate + L-glutamate + ATP = 7,8-dihydrofolate + ADP + phosphate + H(+)</text>
        <dbReference type="Rhea" id="RHEA:23584"/>
        <dbReference type="ChEBI" id="CHEBI:15378"/>
        <dbReference type="ChEBI" id="CHEBI:17839"/>
        <dbReference type="ChEBI" id="CHEBI:29985"/>
        <dbReference type="ChEBI" id="CHEBI:30616"/>
        <dbReference type="ChEBI" id="CHEBI:43474"/>
        <dbReference type="ChEBI" id="CHEBI:57451"/>
        <dbReference type="ChEBI" id="CHEBI:456216"/>
        <dbReference type="EC" id="6.3.2.12"/>
    </reaction>
</comment>
<dbReference type="SUPFAM" id="SSF53623">
    <property type="entry name" value="MurD-like peptide ligases, catalytic domain"/>
    <property type="match status" value="1"/>
</dbReference>
<evidence type="ECO:0000256" key="13">
    <source>
        <dbReference type="ARBA" id="ARBA00022840"/>
    </source>
</evidence>
<evidence type="ECO:0000256" key="19">
    <source>
        <dbReference type="ARBA" id="ARBA00047493"/>
    </source>
</evidence>
<dbReference type="AlphaFoldDB" id="A0A2Z6EXD1"/>
<dbReference type="EMBL" id="AP018150">
    <property type="protein sequence ID" value="BBE10018.1"/>
    <property type="molecule type" value="Genomic_DNA"/>
</dbReference>
<dbReference type="PIRSF" id="PIRSF001563">
    <property type="entry name" value="Folylpolyglu_synth"/>
    <property type="match status" value="1"/>
</dbReference>
<dbReference type="InterPro" id="IPR036565">
    <property type="entry name" value="Mur-like_cat_sf"/>
</dbReference>
<keyword evidence="14" id="KW-0460">Magnesium</keyword>
<evidence type="ECO:0000256" key="8">
    <source>
        <dbReference type="ARBA" id="ARBA00013025"/>
    </source>
</evidence>
<evidence type="ECO:0000256" key="14">
    <source>
        <dbReference type="ARBA" id="ARBA00022842"/>
    </source>
</evidence>
<dbReference type="InterPro" id="IPR036615">
    <property type="entry name" value="Mur_ligase_C_dom_sf"/>
</dbReference>
<keyword evidence="13 23" id="KW-0067">ATP-binding</keyword>
<evidence type="ECO:0000256" key="4">
    <source>
        <dbReference type="ARBA" id="ARBA00005150"/>
    </source>
</evidence>
<dbReference type="NCBIfam" id="NF008101">
    <property type="entry name" value="PRK10846.1"/>
    <property type="match status" value="1"/>
</dbReference>
<evidence type="ECO:0000256" key="7">
    <source>
        <dbReference type="ARBA" id="ARBA00013023"/>
    </source>
</evidence>
<comment type="catalytic activity">
    <reaction evidence="20">
        <text>10-formyltetrahydrofolyl-(gamma-L-Glu)(n) + L-glutamate + ATP = 10-formyltetrahydrofolyl-(gamma-L-Glu)(n+1) + ADP + phosphate + H(+)</text>
        <dbReference type="Rhea" id="RHEA:51904"/>
        <dbReference type="Rhea" id="RHEA-COMP:13088"/>
        <dbReference type="Rhea" id="RHEA-COMP:14300"/>
        <dbReference type="ChEBI" id="CHEBI:15378"/>
        <dbReference type="ChEBI" id="CHEBI:29985"/>
        <dbReference type="ChEBI" id="CHEBI:30616"/>
        <dbReference type="ChEBI" id="CHEBI:43474"/>
        <dbReference type="ChEBI" id="CHEBI:134413"/>
        <dbReference type="ChEBI" id="CHEBI:456216"/>
        <dbReference type="EC" id="6.3.2.17"/>
    </reaction>
</comment>